<comment type="caution">
    <text evidence="1">The sequence shown here is derived from an EMBL/GenBank/DDBJ whole genome shotgun (WGS) entry which is preliminary data.</text>
</comment>
<dbReference type="Proteomes" id="UP001358586">
    <property type="component" value="Chromosome 7"/>
</dbReference>
<dbReference type="EMBL" id="JARKNE010000007">
    <property type="protein sequence ID" value="KAK5819236.1"/>
    <property type="molecule type" value="Genomic_DNA"/>
</dbReference>
<reference evidence="1 2" key="1">
    <citation type="submission" date="2023-03" db="EMBL/GenBank/DDBJ databases">
        <title>WGS of Gossypium arboreum.</title>
        <authorList>
            <person name="Yu D."/>
        </authorList>
    </citation>
    <scope>NUCLEOTIDE SEQUENCE [LARGE SCALE GENOMIC DNA]</scope>
    <source>
        <tissue evidence="1">Leaf</tissue>
    </source>
</reference>
<proteinExistence type="predicted"/>
<sequence length="172" mass="19885">MLLTHQLPNLSLYGINDFPAYANLSRWSTKGRVACLVCAEKTESRWLREDILREVKGVNFIYGKARKSDREELDEGSVRLDVDEGCDLFNNFKELLVEGDESNLINQDETLSKKMSIFFDLPYWHYNLLRHNLDVMHIKKNICDNVVGTLLNLSRGGKDNFKARKDLQDMGI</sequence>
<keyword evidence="2" id="KW-1185">Reference proteome</keyword>
<organism evidence="1 2">
    <name type="scientific">Gossypium arboreum</name>
    <name type="common">Tree cotton</name>
    <name type="synonym">Gossypium nanking</name>
    <dbReference type="NCBI Taxonomy" id="29729"/>
    <lineage>
        <taxon>Eukaryota</taxon>
        <taxon>Viridiplantae</taxon>
        <taxon>Streptophyta</taxon>
        <taxon>Embryophyta</taxon>
        <taxon>Tracheophyta</taxon>
        <taxon>Spermatophyta</taxon>
        <taxon>Magnoliopsida</taxon>
        <taxon>eudicotyledons</taxon>
        <taxon>Gunneridae</taxon>
        <taxon>Pentapetalae</taxon>
        <taxon>rosids</taxon>
        <taxon>malvids</taxon>
        <taxon>Malvales</taxon>
        <taxon>Malvaceae</taxon>
        <taxon>Malvoideae</taxon>
        <taxon>Gossypium</taxon>
    </lineage>
</organism>
<evidence type="ECO:0000313" key="2">
    <source>
        <dbReference type="Proteomes" id="UP001358586"/>
    </source>
</evidence>
<dbReference type="InterPro" id="IPR004242">
    <property type="entry name" value="Transposase_21"/>
</dbReference>
<name>A0ABR0PDE5_GOSAR</name>
<dbReference type="PANTHER" id="PTHR10775">
    <property type="entry name" value="OS08G0208400 PROTEIN"/>
    <property type="match status" value="1"/>
</dbReference>
<protein>
    <submittedName>
        <fullName evidence="1">Uncharacterized protein</fullName>
    </submittedName>
</protein>
<evidence type="ECO:0000313" key="1">
    <source>
        <dbReference type="EMBL" id="KAK5819236.1"/>
    </source>
</evidence>
<accession>A0ABR0PDE5</accession>
<dbReference type="PANTHER" id="PTHR10775:SF182">
    <property type="entry name" value="TRANSPOSON, EN_SPM-LIKE, TRANSPOSASE-ASSOCIATED DOMAIN PROTEIN-RELATED"/>
    <property type="match status" value="1"/>
</dbReference>
<dbReference type="Pfam" id="PF02992">
    <property type="entry name" value="Transposase_21"/>
    <property type="match status" value="1"/>
</dbReference>
<gene>
    <name evidence="1" type="ORF">PVK06_024211</name>
</gene>